<dbReference type="EMBL" id="JBHUPB010000012">
    <property type="protein sequence ID" value="MFD2969305.1"/>
    <property type="molecule type" value="Genomic_DNA"/>
</dbReference>
<keyword evidence="1" id="KW-1133">Transmembrane helix</keyword>
<evidence type="ECO:0000256" key="1">
    <source>
        <dbReference type="SAM" id="Phobius"/>
    </source>
</evidence>
<reference evidence="3" key="1">
    <citation type="journal article" date="2019" name="Int. J. Syst. Evol. Microbiol.">
        <title>The Global Catalogue of Microorganisms (GCM) 10K type strain sequencing project: providing services to taxonomists for standard genome sequencing and annotation.</title>
        <authorList>
            <consortium name="The Broad Institute Genomics Platform"/>
            <consortium name="The Broad Institute Genome Sequencing Center for Infectious Disease"/>
            <person name="Wu L."/>
            <person name="Ma J."/>
        </authorList>
    </citation>
    <scope>NUCLEOTIDE SEQUENCE [LARGE SCALE GENOMIC DNA]</scope>
    <source>
        <strain evidence="3">KCTC 22814</strain>
    </source>
</reference>
<feature type="transmembrane region" description="Helical" evidence="1">
    <location>
        <begin position="253"/>
        <end position="274"/>
    </location>
</feature>
<evidence type="ECO:0000313" key="3">
    <source>
        <dbReference type="Proteomes" id="UP001597525"/>
    </source>
</evidence>
<feature type="transmembrane region" description="Helical" evidence="1">
    <location>
        <begin position="347"/>
        <end position="374"/>
    </location>
</feature>
<feature type="transmembrane region" description="Helical" evidence="1">
    <location>
        <begin position="147"/>
        <end position="171"/>
    </location>
</feature>
<proteinExistence type="predicted"/>
<name>A0ABW6BKQ5_9SPHI</name>
<evidence type="ECO:0008006" key="4">
    <source>
        <dbReference type="Google" id="ProtNLM"/>
    </source>
</evidence>
<comment type="caution">
    <text evidence="2">The sequence shown here is derived from an EMBL/GenBank/DDBJ whole genome shotgun (WGS) entry which is preliminary data.</text>
</comment>
<feature type="transmembrane region" description="Helical" evidence="1">
    <location>
        <begin position="281"/>
        <end position="299"/>
    </location>
</feature>
<keyword evidence="1" id="KW-0472">Membrane</keyword>
<evidence type="ECO:0000313" key="2">
    <source>
        <dbReference type="EMBL" id="MFD2969305.1"/>
    </source>
</evidence>
<organism evidence="2 3">
    <name type="scientific">Sphingobacterium bambusae</name>
    <dbReference type="NCBI Taxonomy" id="662858"/>
    <lineage>
        <taxon>Bacteria</taxon>
        <taxon>Pseudomonadati</taxon>
        <taxon>Bacteroidota</taxon>
        <taxon>Sphingobacteriia</taxon>
        <taxon>Sphingobacteriales</taxon>
        <taxon>Sphingobacteriaceae</taxon>
        <taxon>Sphingobacterium</taxon>
    </lineage>
</organism>
<keyword evidence="3" id="KW-1185">Reference proteome</keyword>
<feature type="transmembrane region" description="Helical" evidence="1">
    <location>
        <begin position="183"/>
        <end position="205"/>
    </location>
</feature>
<accession>A0ABW6BKQ5</accession>
<sequence>MNLSLNTEYLLIGDIDRQEVVVLKHKRTHRVFRMSSMEYRIIELYAKGYSKQKIIATFEADYEISMEVLDAIINSATTHSFVVARGGYEQFPKYKIQRNFISLLNYGIFLALKRLKLNPNRIKLDTGGSFNLAKIIKWTPRPVPAPLYRAGSLALLGLLLFTLLFFVLFRAQSLDFALVFYNLSHIGFLTMLLIAFPISLVISFFHELAHYIVYKRNGGTQHELGLGLLYGFIPIFYTATEDMVIWHNKWTKIKVALAGLASDLFFLCLGLSLYALISSPWIAGICSFIFLNLVVKIIYNCNPFSPGSDMYFVFLDLFNLDISFTNAHEQVKALRKNKHTKIHWGSLAYALACYLSITVYLLSFLLILSFPIWINFFI</sequence>
<feature type="transmembrane region" description="Helical" evidence="1">
    <location>
        <begin position="226"/>
        <end position="247"/>
    </location>
</feature>
<protein>
    <recommendedName>
        <fullName evidence="4">Peptidase M50</fullName>
    </recommendedName>
</protein>
<dbReference type="RefSeq" id="WP_320186517.1">
    <property type="nucleotide sequence ID" value="NZ_CP138332.1"/>
</dbReference>
<dbReference type="Proteomes" id="UP001597525">
    <property type="component" value="Unassembled WGS sequence"/>
</dbReference>
<gene>
    <name evidence="2" type="ORF">ACFS7Y_18060</name>
</gene>
<keyword evidence="1" id="KW-0812">Transmembrane</keyword>